<name>A0ABR4CC78_9HELO</name>
<reference evidence="2 3" key="1">
    <citation type="journal article" date="2024" name="Commun. Biol.">
        <title>Comparative genomic analysis of thermophilic fungi reveals convergent evolutionary adaptations and gene losses.</title>
        <authorList>
            <person name="Steindorff A.S."/>
            <person name="Aguilar-Pontes M.V."/>
            <person name="Robinson A.J."/>
            <person name="Andreopoulos B."/>
            <person name="LaButti K."/>
            <person name="Kuo A."/>
            <person name="Mondo S."/>
            <person name="Riley R."/>
            <person name="Otillar R."/>
            <person name="Haridas S."/>
            <person name="Lipzen A."/>
            <person name="Grimwood J."/>
            <person name="Schmutz J."/>
            <person name="Clum A."/>
            <person name="Reid I.D."/>
            <person name="Moisan M.C."/>
            <person name="Butler G."/>
            <person name="Nguyen T.T.M."/>
            <person name="Dewar K."/>
            <person name="Conant G."/>
            <person name="Drula E."/>
            <person name="Henrissat B."/>
            <person name="Hansel C."/>
            <person name="Singer S."/>
            <person name="Hutchinson M.I."/>
            <person name="de Vries R.P."/>
            <person name="Natvig D.O."/>
            <person name="Powell A.J."/>
            <person name="Tsang A."/>
            <person name="Grigoriev I.V."/>
        </authorList>
    </citation>
    <scope>NUCLEOTIDE SEQUENCE [LARGE SCALE GENOMIC DNA]</scope>
    <source>
        <strain evidence="2 3">CBS 494.80</strain>
    </source>
</reference>
<keyword evidence="3" id="KW-1185">Reference proteome</keyword>
<gene>
    <name evidence="2" type="ORF">VTL71DRAFT_1495</name>
</gene>
<protein>
    <submittedName>
        <fullName evidence="2">Uncharacterized protein</fullName>
    </submittedName>
</protein>
<keyword evidence="1" id="KW-0732">Signal</keyword>
<evidence type="ECO:0000313" key="2">
    <source>
        <dbReference type="EMBL" id="KAL2067071.1"/>
    </source>
</evidence>
<comment type="caution">
    <text evidence="2">The sequence shown here is derived from an EMBL/GenBank/DDBJ whole genome shotgun (WGS) entry which is preliminary data.</text>
</comment>
<dbReference type="Proteomes" id="UP001595075">
    <property type="component" value="Unassembled WGS sequence"/>
</dbReference>
<sequence>MKFSILSSFILFGAILAAPTTAPIEKRDTISSIGSIIATLDQTVQANVNDISGFTIIALVCVNKGNTNINIALLTSTIKGSVDASAAVVANVSADYVAIAAAFADATKAIVATTVGGLGGIIVGLQGIKDDQLASLTASLATTIALLKQIQVAVAITATNLSPAAQAAIEDEIAAVNNAILPFVGPLTVFATAVAAARLSVSVVLTGLRTAIIGLVTIASTFLAGV</sequence>
<feature type="signal peptide" evidence="1">
    <location>
        <begin position="1"/>
        <end position="17"/>
    </location>
</feature>
<feature type="chain" id="PRO_5045477785" evidence="1">
    <location>
        <begin position="18"/>
        <end position="226"/>
    </location>
</feature>
<evidence type="ECO:0000313" key="3">
    <source>
        <dbReference type="Proteomes" id="UP001595075"/>
    </source>
</evidence>
<accession>A0ABR4CC78</accession>
<evidence type="ECO:0000256" key="1">
    <source>
        <dbReference type="SAM" id="SignalP"/>
    </source>
</evidence>
<organism evidence="2 3">
    <name type="scientific">Oculimacula yallundae</name>
    <dbReference type="NCBI Taxonomy" id="86028"/>
    <lineage>
        <taxon>Eukaryota</taxon>
        <taxon>Fungi</taxon>
        <taxon>Dikarya</taxon>
        <taxon>Ascomycota</taxon>
        <taxon>Pezizomycotina</taxon>
        <taxon>Leotiomycetes</taxon>
        <taxon>Helotiales</taxon>
        <taxon>Ploettnerulaceae</taxon>
        <taxon>Oculimacula</taxon>
    </lineage>
</organism>
<proteinExistence type="predicted"/>
<dbReference type="EMBL" id="JAZHXI010000010">
    <property type="protein sequence ID" value="KAL2067071.1"/>
    <property type="molecule type" value="Genomic_DNA"/>
</dbReference>